<organism evidence="1">
    <name type="scientific">Sesamum radiatum</name>
    <name type="common">Black benniseed</name>
    <dbReference type="NCBI Taxonomy" id="300843"/>
    <lineage>
        <taxon>Eukaryota</taxon>
        <taxon>Viridiplantae</taxon>
        <taxon>Streptophyta</taxon>
        <taxon>Embryophyta</taxon>
        <taxon>Tracheophyta</taxon>
        <taxon>Spermatophyta</taxon>
        <taxon>Magnoliopsida</taxon>
        <taxon>eudicotyledons</taxon>
        <taxon>Gunneridae</taxon>
        <taxon>Pentapetalae</taxon>
        <taxon>asterids</taxon>
        <taxon>lamiids</taxon>
        <taxon>Lamiales</taxon>
        <taxon>Pedaliaceae</taxon>
        <taxon>Sesamum</taxon>
    </lineage>
</organism>
<sequence>MMLHIKDGFEDENEKVCTQSPTMTIESIPGGRTGRLTQLEYTSTRANVELHGTTKPIAVIKKLQVERIKADV</sequence>
<gene>
    <name evidence="1" type="ORF">Sradi_0659100</name>
</gene>
<reference evidence="1" key="2">
    <citation type="journal article" date="2024" name="Plant">
        <title>Genomic evolution and insights into agronomic trait innovations of Sesamum species.</title>
        <authorList>
            <person name="Miao H."/>
            <person name="Wang L."/>
            <person name="Qu L."/>
            <person name="Liu H."/>
            <person name="Sun Y."/>
            <person name="Le M."/>
            <person name="Wang Q."/>
            <person name="Wei S."/>
            <person name="Zheng Y."/>
            <person name="Lin W."/>
            <person name="Duan Y."/>
            <person name="Cao H."/>
            <person name="Xiong S."/>
            <person name="Wang X."/>
            <person name="Wei L."/>
            <person name="Li C."/>
            <person name="Ma Q."/>
            <person name="Ju M."/>
            <person name="Zhao R."/>
            <person name="Li G."/>
            <person name="Mu C."/>
            <person name="Tian Q."/>
            <person name="Mei H."/>
            <person name="Zhang T."/>
            <person name="Gao T."/>
            <person name="Zhang H."/>
        </authorList>
    </citation>
    <scope>NUCLEOTIDE SEQUENCE</scope>
    <source>
        <strain evidence="1">G02</strain>
    </source>
</reference>
<dbReference type="EMBL" id="JACGWJ010000003">
    <property type="protein sequence ID" value="KAL0430331.1"/>
    <property type="molecule type" value="Genomic_DNA"/>
</dbReference>
<evidence type="ECO:0000313" key="1">
    <source>
        <dbReference type="EMBL" id="KAL0430331.1"/>
    </source>
</evidence>
<name>A0AAW2VR93_SESRA</name>
<reference evidence="1" key="1">
    <citation type="submission" date="2020-06" db="EMBL/GenBank/DDBJ databases">
        <authorList>
            <person name="Li T."/>
            <person name="Hu X."/>
            <person name="Zhang T."/>
            <person name="Song X."/>
            <person name="Zhang H."/>
            <person name="Dai N."/>
            <person name="Sheng W."/>
            <person name="Hou X."/>
            <person name="Wei L."/>
        </authorList>
    </citation>
    <scope>NUCLEOTIDE SEQUENCE</scope>
    <source>
        <strain evidence="1">G02</strain>
        <tissue evidence="1">Leaf</tissue>
    </source>
</reference>
<dbReference type="AlphaFoldDB" id="A0AAW2VR93"/>
<accession>A0AAW2VR93</accession>
<protein>
    <submittedName>
        <fullName evidence="1">Uncharacterized protein</fullName>
    </submittedName>
</protein>
<proteinExistence type="predicted"/>
<comment type="caution">
    <text evidence="1">The sequence shown here is derived from an EMBL/GenBank/DDBJ whole genome shotgun (WGS) entry which is preliminary data.</text>
</comment>